<dbReference type="PANTHER" id="PTHR42879">
    <property type="entry name" value="3-OXOACYL-(ACYL-CARRIER-PROTEIN) REDUCTASE"/>
    <property type="match status" value="1"/>
</dbReference>
<dbReference type="PRINTS" id="PR00081">
    <property type="entry name" value="GDHRDH"/>
</dbReference>
<reference evidence="4" key="1">
    <citation type="submission" date="2019-01" db="EMBL/GenBank/DDBJ databases">
        <title>Discovery of the Streptoketides by Direct Cloning and Rapid Heterologous Expression of a Cryptic PKS II Gene Cluster from Streptomyces sp. Tue6314.</title>
        <authorList>
            <person name="Qian Z."/>
            <person name="D'Agostino P.M."/>
            <person name="Bruhn T."/>
            <person name="Haslbeck M."/>
            <person name="Gulder T.A.M."/>
        </authorList>
    </citation>
    <scope>NUCLEOTIDE SEQUENCE</scope>
    <source>
        <strain evidence="4">Tue6314</strain>
    </source>
</reference>
<evidence type="ECO:0000256" key="1">
    <source>
        <dbReference type="ARBA" id="ARBA00006484"/>
    </source>
</evidence>
<dbReference type="GO" id="GO:0032787">
    <property type="term" value="P:monocarboxylic acid metabolic process"/>
    <property type="evidence" value="ECO:0007669"/>
    <property type="project" value="UniProtKB-ARBA"/>
</dbReference>
<evidence type="ECO:0000256" key="3">
    <source>
        <dbReference type="RuleBase" id="RU000363"/>
    </source>
</evidence>
<evidence type="ECO:0000256" key="2">
    <source>
        <dbReference type="ARBA" id="ARBA00023002"/>
    </source>
</evidence>
<dbReference type="PROSITE" id="PS00061">
    <property type="entry name" value="ADH_SHORT"/>
    <property type="match status" value="1"/>
</dbReference>
<proteinExistence type="inferred from homology"/>
<organism evidence="4">
    <name type="scientific">Streptomyces sp. Tue6314</name>
    <dbReference type="NCBI Taxonomy" id="2602572"/>
    <lineage>
        <taxon>Bacteria</taxon>
        <taxon>Bacillati</taxon>
        <taxon>Actinomycetota</taxon>
        <taxon>Actinomycetes</taxon>
        <taxon>Kitasatosporales</taxon>
        <taxon>Streptomycetaceae</taxon>
        <taxon>Streptomyces</taxon>
    </lineage>
</organism>
<dbReference type="PRINTS" id="PR00080">
    <property type="entry name" value="SDRFAMILY"/>
</dbReference>
<dbReference type="PANTHER" id="PTHR42879:SF2">
    <property type="entry name" value="3-OXOACYL-[ACYL-CARRIER-PROTEIN] REDUCTASE FABG"/>
    <property type="match status" value="1"/>
</dbReference>
<dbReference type="EMBL" id="MK424349">
    <property type="protein sequence ID" value="QED90618.1"/>
    <property type="molecule type" value="Genomic_DNA"/>
</dbReference>
<dbReference type="InterPro" id="IPR036291">
    <property type="entry name" value="NAD(P)-bd_dom_sf"/>
</dbReference>
<dbReference type="InterPro" id="IPR002347">
    <property type="entry name" value="SDR_fam"/>
</dbReference>
<evidence type="ECO:0000313" key="4">
    <source>
        <dbReference type="EMBL" id="QED90618.1"/>
    </source>
</evidence>
<name>A0A5B9BPI8_9ACTN</name>
<sequence>MPASAPSTPADPRTALITGATSGIGLAVARALAASGLRVFLCARSADDVAATVEELRDHGYEADGAACDVRSRAEVADLVATAVAAFGPVDVLVNNAGRNGGGVTAQLPDEIWYDVVDTNLNSVFLVTREVLAAGGMLERPRGRIINIASTGGKQGVVLAAPYSASKAGVIGMTKAVGLELASSGTTVNAVCPGYVETPMAERVRKAYAEAWDTGEEQVRERFEAKIPLGRYTTPEEVAAMVGYLVSPAADAVTAQALNVCGGLGSH</sequence>
<accession>A0A5B9BPI8</accession>
<dbReference type="Gene3D" id="3.40.50.720">
    <property type="entry name" value="NAD(P)-binding Rossmann-like Domain"/>
    <property type="match status" value="1"/>
</dbReference>
<dbReference type="AlphaFoldDB" id="A0A5B9BPI8"/>
<comment type="similarity">
    <text evidence="1 3">Belongs to the short-chain dehydrogenases/reductases (SDR) family.</text>
</comment>
<keyword evidence="2" id="KW-0560">Oxidoreductase</keyword>
<dbReference type="GO" id="GO:0016491">
    <property type="term" value="F:oxidoreductase activity"/>
    <property type="evidence" value="ECO:0007669"/>
    <property type="project" value="UniProtKB-KW"/>
</dbReference>
<dbReference type="Pfam" id="PF00106">
    <property type="entry name" value="adh_short"/>
    <property type="match status" value="1"/>
</dbReference>
<protein>
    <submittedName>
        <fullName evidence="4">Ketoacyl reductase</fullName>
    </submittedName>
</protein>
<dbReference type="FunFam" id="3.40.50.720:FF:000173">
    <property type="entry name" value="3-oxoacyl-[acyl-carrier protein] reductase"/>
    <property type="match status" value="1"/>
</dbReference>
<dbReference type="InterPro" id="IPR050259">
    <property type="entry name" value="SDR"/>
</dbReference>
<dbReference type="InterPro" id="IPR020904">
    <property type="entry name" value="Sc_DH/Rdtase_CS"/>
</dbReference>
<dbReference type="SUPFAM" id="SSF51735">
    <property type="entry name" value="NAD(P)-binding Rossmann-fold domains"/>
    <property type="match status" value="1"/>
</dbReference>